<sequence>MLFPRLFESLSGRHWRRSLVQFILNFLRILPGIPWVPMSTFSQLGKYVDQSLMQRPLLKQSLSSMLPSGPSSASAQDVIVSRPVRCYVGSSTRRVSML</sequence>
<dbReference type="AlphaFoldDB" id="C5KW13"/>
<dbReference type="EMBL" id="GG676809">
    <property type="protein sequence ID" value="EER11329.1"/>
    <property type="molecule type" value="Genomic_DNA"/>
</dbReference>
<keyword evidence="2" id="KW-1185">Reference proteome</keyword>
<dbReference type="RefSeq" id="XP_002779534.1">
    <property type="nucleotide sequence ID" value="XM_002779488.1"/>
</dbReference>
<proteinExistence type="predicted"/>
<dbReference type="InParanoid" id="C5KW13"/>
<protein>
    <submittedName>
        <fullName evidence="1">Uncharacterized protein</fullName>
    </submittedName>
</protein>
<name>C5KW13_PERM5</name>
<organism evidence="2">
    <name type="scientific">Perkinsus marinus (strain ATCC 50983 / TXsc)</name>
    <dbReference type="NCBI Taxonomy" id="423536"/>
    <lineage>
        <taxon>Eukaryota</taxon>
        <taxon>Sar</taxon>
        <taxon>Alveolata</taxon>
        <taxon>Perkinsozoa</taxon>
        <taxon>Perkinsea</taxon>
        <taxon>Perkinsida</taxon>
        <taxon>Perkinsidae</taxon>
        <taxon>Perkinsus</taxon>
    </lineage>
</organism>
<accession>C5KW13</accession>
<reference evidence="1 2" key="1">
    <citation type="submission" date="2008-07" db="EMBL/GenBank/DDBJ databases">
        <authorList>
            <person name="El-Sayed N."/>
            <person name="Caler E."/>
            <person name="Inman J."/>
            <person name="Amedeo P."/>
            <person name="Hass B."/>
            <person name="Wortman J."/>
        </authorList>
    </citation>
    <scope>NUCLEOTIDE SEQUENCE [LARGE SCALE GENOMIC DNA]</scope>
    <source>
        <strain evidence="2">ATCC 50983 / TXsc</strain>
    </source>
</reference>
<gene>
    <name evidence="1" type="ORF">Pmar_PMAR028444</name>
</gene>
<dbReference type="Proteomes" id="UP000007800">
    <property type="component" value="Unassembled WGS sequence"/>
</dbReference>
<feature type="non-terminal residue" evidence="1">
    <location>
        <position position="98"/>
    </location>
</feature>
<evidence type="ECO:0000313" key="2">
    <source>
        <dbReference type="Proteomes" id="UP000007800"/>
    </source>
</evidence>
<dbReference type="GeneID" id="9046647"/>
<evidence type="ECO:0000313" key="1">
    <source>
        <dbReference type="EMBL" id="EER11329.1"/>
    </source>
</evidence>